<dbReference type="Proteomes" id="UP000007875">
    <property type="component" value="Unassembled WGS sequence"/>
</dbReference>
<dbReference type="Gene3D" id="3.60.21.10">
    <property type="match status" value="1"/>
</dbReference>
<comment type="cofactor">
    <cofactor evidence="1">
        <name>Mn(2+)</name>
        <dbReference type="ChEBI" id="CHEBI:29035"/>
    </cofactor>
</comment>
<dbReference type="HOGENOM" id="CLU_047168_0_0_1"/>
<dbReference type="GO" id="GO:0006506">
    <property type="term" value="P:GPI anchor biosynthetic process"/>
    <property type="evidence" value="ECO:0007669"/>
    <property type="project" value="InterPro"/>
</dbReference>
<dbReference type="PANTHER" id="PTHR13315">
    <property type="entry name" value="METALLO PHOSPHOESTERASE RELATED"/>
    <property type="match status" value="1"/>
</dbReference>
<evidence type="ECO:0000256" key="6">
    <source>
        <dbReference type="SAM" id="Phobius"/>
    </source>
</evidence>
<evidence type="ECO:0000313" key="8">
    <source>
        <dbReference type="Proteomes" id="UP000007875"/>
    </source>
</evidence>
<dbReference type="GO" id="GO:0016020">
    <property type="term" value="C:membrane"/>
    <property type="evidence" value="ECO:0007669"/>
    <property type="project" value="GOC"/>
</dbReference>
<evidence type="ECO:0000256" key="3">
    <source>
        <dbReference type="ARBA" id="ARBA00022801"/>
    </source>
</evidence>
<evidence type="ECO:0000256" key="5">
    <source>
        <dbReference type="ARBA" id="ARBA00023211"/>
    </source>
</evidence>
<dbReference type="InterPro" id="IPR029052">
    <property type="entry name" value="Metallo-depent_PP-like"/>
</dbReference>
<keyword evidence="8" id="KW-1185">Reference proteome</keyword>
<dbReference type="SUPFAM" id="SSF56300">
    <property type="entry name" value="Metallo-dependent phosphatases"/>
    <property type="match status" value="1"/>
</dbReference>
<name>H2YVN7_CIOSA</name>
<evidence type="ECO:0000256" key="1">
    <source>
        <dbReference type="ARBA" id="ARBA00001936"/>
    </source>
</evidence>
<keyword evidence="4 6" id="KW-0472">Membrane</keyword>
<dbReference type="GO" id="GO:0046872">
    <property type="term" value="F:metal ion binding"/>
    <property type="evidence" value="ECO:0007669"/>
    <property type="project" value="UniProtKB-KW"/>
</dbReference>
<keyword evidence="6" id="KW-1133">Transmembrane helix</keyword>
<evidence type="ECO:0000256" key="4">
    <source>
        <dbReference type="ARBA" id="ARBA00023136"/>
    </source>
</evidence>
<keyword evidence="3" id="KW-0378">Hydrolase</keyword>
<keyword evidence="2" id="KW-0479">Metal-binding</keyword>
<dbReference type="AlphaFoldDB" id="H2YVN7"/>
<dbReference type="Ensembl" id="ENSCSAVT00000009515.1">
    <property type="protein sequence ID" value="ENSCSAVP00000009398.1"/>
    <property type="gene ID" value="ENSCSAVG00000005537.1"/>
</dbReference>
<keyword evidence="5" id="KW-0464">Manganese</keyword>
<evidence type="ECO:0008006" key="9">
    <source>
        <dbReference type="Google" id="ProtNLM"/>
    </source>
</evidence>
<dbReference type="GO" id="GO:0016787">
    <property type="term" value="F:hydrolase activity"/>
    <property type="evidence" value="ECO:0007669"/>
    <property type="project" value="UniProtKB-KW"/>
</dbReference>
<reference evidence="7" key="3">
    <citation type="submission" date="2025-09" db="UniProtKB">
        <authorList>
            <consortium name="Ensembl"/>
        </authorList>
    </citation>
    <scope>IDENTIFICATION</scope>
</reference>
<sequence>MFVVGNHDVGFHNDVTENKLQRFFKEFSSKNVKAISVKGRMFVAINSMGLAGDGCTMCEDTKRELLQVKEYMDCRGIDKPEYCGSSVSRPQPILLTHFPLFRESDEKCLEFDAKDISHKYVEQETLTESASSELIKLLHPRLVLSGHTHNTCVYRHGDGTTEITVASFSWRNRIDPSFYLLTVSDETYEAVKCNLPLESTVFIIYALAACFGVVFIILNTLVRHIMWKGIKYRRKEL</sequence>
<protein>
    <recommendedName>
        <fullName evidence="9">Calcineurin-like phosphoesterase domain-containing protein</fullName>
    </recommendedName>
</protein>
<reference evidence="7" key="2">
    <citation type="submission" date="2025-08" db="UniProtKB">
        <authorList>
            <consortium name="Ensembl"/>
        </authorList>
    </citation>
    <scope>IDENTIFICATION</scope>
</reference>
<evidence type="ECO:0000313" key="7">
    <source>
        <dbReference type="Ensembl" id="ENSCSAVP00000009398.1"/>
    </source>
</evidence>
<dbReference type="InterPro" id="IPR033308">
    <property type="entry name" value="PGAP5/Cdc1/Ted1"/>
</dbReference>
<evidence type="ECO:0000256" key="2">
    <source>
        <dbReference type="ARBA" id="ARBA00022723"/>
    </source>
</evidence>
<organism evidence="7 8">
    <name type="scientific">Ciona savignyi</name>
    <name type="common">Pacific transparent sea squirt</name>
    <dbReference type="NCBI Taxonomy" id="51511"/>
    <lineage>
        <taxon>Eukaryota</taxon>
        <taxon>Metazoa</taxon>
        <taxon>Chordata</taxon>
        <taxon>Tunicata</taxon>
        <taxon>Ascidiacea</taxon>
        <taxon>Phlebobranchia</taxon>
        <taxon>Cionidae</taxon>
        <taxon>Ciona</taxon>
    </lineage>
</organism>
<keyword evidence="6" id="KW-0812">Transmembrane</keyword>
<dbReference type="InParanoid" id="H2YVN7"/>
<accession>H2YVN7</accession>
<proteinExistence type="predicted"/>
<reference evidence="8" key="1">
    <citation type="submission" date="2003-08" db="EMBL/GenBank/DDBJ databases">
        <authorList>
            <person name="Birren B."/>
            <person name="Nusbaum C."/>
            <person name="Abebe A."/>
            <person name="Abouelleil A."/>
            <person name="Adekoya E."/>
            <person name="Ait-zahra M."/>
            <person name="Allen N."/>
            <person name="Allen T."/>
            <person name="An P."/>
            <person name="Anderson M."/>
            <person name="Anderson S."/>
            <person name="Arachchi H."/>
            <person name="Armbruster J."/>
            <person name="Bachantsang P."/>
            <person name="Baldwin J."/>
            <person name="Barry A."/>
            <person name="Bayul T."/>
            <person name="Blitshsteyn B."/>
            <person name="Bloom T."/>
            <person name="Blye J."/>
            <person name="Boguslavskiy L."/>
            <person name="Borowsky M."/>
            <person name="Boukhgalter B."/>
            <person name="Brunache A."/>
            <person name="Butler J."/>
            <person name="Calixte N."/>
            <person name="Calvo S."/>
            <person name="Camarata J."/>
            <person name="Campo K."/>
            <person name="Chang J."/>
            <person name="Cheshatsang Y."/>
            <person name="Citroen M."/>
            <person name="Collymore A."/>
            <person name="Considine T."/>
            <person name="Cook A."/>
            <person name="Cooke P."/>
            <person name="Corum B."/>
            <person name="Cuomo C."/>
            <person name="David R."/>
            <person name="Dawoe T."/>
            <person name="Degray S."/>
            <person name="Dodge S."/>
            <person name="Dooley K."/>
            <person name="Dorje P."/>
            <person name="Dorjee K."/>
            <person name="Dorris L."/>
            <person name="Duffey N."/>
            <person name="Dupes A."/>
            <person name="Elkins T."/>
            <person name="Engels R."/>
            <person name="Erickson J."/>
            <person name="Farina A."/>
            <person name="Faro S."/>
            <person name="Ferreira P."/>
            <person name="Fischer H."/>
            <person name="Fitzgerald M."/>
            <person name="Foley K."/>
            <person name="Gage D."/>
            <person name="Galagan J."/>
            <person name="Gearin G."/>
            <person name="Gnerre S."/>
            <person name="Gnirke A."/>
            <person name="Goyette A."/>
            <person name="Graham J."/>
            <person name="Grandbois E."/>
            <person name="Gyaltsen K."/>
            <person name="Hafez N."/>
            <person name="Hagopian D."/>
            <person name="Hagos B."/>
            <person name="Hall J."/>
            <person name="Hatcher B."/>
            <person name="Heller A."/>
            <person name="Higgins H."/>
            <person name="Honan T."/>
            <person name="Horn A."/>
            <person name="Houde N."/>
            <person name="Hughes L."/>
            <person name="Hulme W."/>
            <person name="Husby E."/>
            <person name="Iliev I."/>
            <person name="Jaffe D."/>
            <person name="Jones C."/>
            <person name="Kamal M."/>
            <person name="Kamat A."/>
            <person name="Kamvysselis M."/>
            <person name="Karlsson E."/>
            <person name="Kells C."/>
            <person name="Kieu A."/>
            <person name="Kisner P."/>
            <person name="Kodira C."/>
            <person name="Kulbokas E."/>
            <person name="Labutti K."/>
            <person name="Lama D."/>
            <person name="Landers T."/>
            <person name="Leger J."/>
            <person name="Levine S."/>
            <person name="Lewis D."/>
            <person name="Lewis T."/>
            <person name="Lindblad-toh K."/>
            <person name="Liu X."/>
            <person name="Lokyitsang T."/>
            <person name="Lokyitsang Y."/>
            <person name="Lucien O."/>
            <person name="Lui A."/>
            <person name="Ma L.J."/>
            <person name="Mabbitt R."/>
            <person name="Macdonald J."/>
            <person name="Maclean C."/>
            <person name="Major J."/>
            <person name="Manning J."/>
            <person name="Marabella R."/>
            <person name="Maru K."/>
            <person name="Matthews C."/>
            <person name="Mauceli E."/>
            <person name="Mccarthy M."/>
            <person name="Mcdonough S."/>
            <person name="Mcghee T."/>
            <person name="Meldrim J."/>
            <person name="Meneus L."/>
            <person name="Mesirov J."/>
            <person name="Mihalev A."/>
            <person name="Mihova T."/>
            <person name="Mikkelsen T."/>
            <person name="Mlenga V."/>
            <person name="Moru K."/>
            <person name="Mozes J."/>
            <person name="Mulrain L."/>
            <person name="Munson G."/>
            <person name="Naylor J."/>
            <person name="Newes C."/>
            <person name="Nguyen C."/>
            <person name="Nguyen N."/>
            <person name="Nguyen T."/>
            <person name="Nicol R."/>
            <person name="Nielsen C."/>
            <person name="Nizzari M."/>
            <person name="Norbu C."/>
            <person name="Norbu N."/>
            <person name="O'donnell P."/>
            <person name="Okoawo O."/>
            <person name="O'leary S."/>
            <person name="Omotosho B."/>
            <person name="O'neill K."/>
            <person name="Osman S."/>
            <person name="Parker S."/>
            <person name="Perrin D."/>
            <person name="Phunkhang P."/>
            <person name="Piqani B."/>
            <person name="Purcell S."/>
            <person name="Rachupka T."/>
            <person name="Ramasamy U."/>
            <person name="Rameau R."/>
            <person name="Ray V."/>
            <person name="Raymond C."/>
            <person name="Retta R."/>
            <person name="Richardson S."/>
            <person name="Rise C."/>
            <person name="Rodriguez J."/>
            <person name="Rogers J."/>
            <person name="Rogov P."/>
            <person name="Rutman M."/>
            <person name="Schupbach R."/>
            <person name="Seaman C."/>
            <person name="Settipalli S."/>
            <person name="Sharpe T."/>
            <person name="Sheridan J."/>
            <person name="Sherpa N."/>
            <person name="Shi J."/>
            <person name="Smirnov S."/>
            <person name="Smith C."/>
            <person name="Sougnez C."/>
            <person name="Spencer B."/>
            <person name="Stalker J."/>
            <person name="Stange-thomann N."/>
            <person name="Stavropoulos S."/>
            <person name="Stetson K."/>
            <person name="Stone C."/>
            <person name="Stone S."/>
            <person name="Stubbs M."/>
            <person name="Talamas J."/>
            <person name="Tchuinga P."/>
            <person name="Tenzing P."/>
            <person name="Tesfaye S."/>
            <person name="Theodore J."/>
            <person name="Thoulutsang Y."/>
            <person name="Topham K."/>
            <person name="Towey S."/>
            <person name="Tsamla T."/>
            <person name="Tsomo N."/>
            <person name="Vallee D."/>
            <person name="Vassiliev H."/>
            <person name="Venkataraman V."/>
            <person name="Vinson J."/>
            <person name="Vo A."/>
            <person name="Wade C."/>
            <person name="Wang S."/>
            <person name="Wangchuk T."/>
            <person name="Wangdi T."/>
            <person name="Whittaker C."/>
            <person name="Wilkinson J."/>
            <person name="Wu Y."/>
            <person name="Wyman D."/>
            <person name="Yadav S."/>
            <person name="Yang S."/>
            <person name="Yang X."/>
            <person name="Yeager S."/>
            <person name="Yee E."/>
            <person name="Young G."/>
            <person name="Zainoun J."/>
            <person name="Zembeck L."/>
            <person name="Zimmer A."/>
            <person name="Zody M."/>
            <person name="Lander E."/>
        </authorList>
    </citation>
    <scope>NUCLEOTIDE SEQUENCE [LARGE SCALE GENOMIC DNA]</scope>
</reference>
<dbReference type="PANTHER" id="PTHR13315:SF0">
    <property type="entry name" value="METALLOPHOSPHOESTERASE 1"/>
    <property type="match status" value="1"/>
</dbReference>
<dbReference type="GeneTree" id="ENSGT00390000013236"/>
<dbReference type="eggNOG" id="KOG3662">
    <property type="taxonomic scope" value="Eukaryota"/>
</dbReference>
<dbReference type="STRING" id="51511.ENSCSAVP00000009398"/>
<feature type="transmembrane region" description="Helical" evidence="6">
    <location>
        <begin position="202"/>
        <end position="225"/>
    </location>
</feature>